<keyword evidence="2 5" id="KW-0119">Carbohydrate metabolism</keyword>
<feature type="compositionally biased region" description="Polar residues" evidence="6">
    <location>
        <begin position="529"/>
        <end position="541"/>
    </location>
</feature>
<name>A0A9Q0F3R0_9ROSI</name>
<protein>
    <recommendedName>
        <fullName evidence="5">Beta-amylase</fullName>
        <ecNumber evidence="5">3.2.1.2</ecNumber>
    </recommendedName>
</protein>
<evidence type="ECO:0000256" key="3">
    <source>
        <dbReference type="ARBA" id="ARBA00023326"/>
    </source>
</evidence>
<dbReference type="PRINTS" id="PR00750">
    <property type="entry name" value="BETAAMYLASE"/>
</dbReference>
<evidence type="ECO:0000256" key="5">
    <source>
        <dbReference type="RuleBase" id="RU000509"/>
    </source>
</evidence>
<feature type="active site" description="Proton acceptor" evidence="4">
    <location>
        <position position="460"/>
    </location>
</feature>
<dbReference type="InterPro" id="IPR001554">
    <property type="entry name" value="Glyco_hydro_14"/>
</dbReference>
<evidence type="ECO:0000256" key="4">
    <source>
        <dbReference type="PIRSR" id="PIRSR601554-1"/>
    </source>
</evidence>
<gene>
    <name evidence="7" type="ORF">Tsubulata_009597</name>
</gene>
<accession>A0A9Q0F3R0</accession>
<dbReference type="SUPFAM" id="SSF51445">
    <property type="entry name" value="(Trans)glycosidases"/>
    <property type="match status" value="1"/>
</dbReference>
<comment type="caution">
    <text evidence="7">The sequence shown here is derived from an EMBL/GenBank/DDBJ whole genome shotgun (WGS) entry which is preliminary data.</text>
</comment>
<evidence type="ECO:0000256" key="1">
    <source>
        <dbReference type="ARBA" id="ARBA00005652"/>
    </source>
</evidence>
<reference evidence="7" key="1">
    <citation type="submission" date="2022-02" db="EMBL/GenBank/DDBJ databases">
        <authorList>
            <person name="Henning P.M."/>
            <person name="McCubbin A.G."/>
            <person name="Shore J.S."/>
        </authorList>
    </citation>
    <scope>NUCLEOTIDE SEQUENCE</scope>
    <source>
        <strain evidence="7">F60SS</strain>
        <tissue evidence="7">Leaves</tissue>
    </source>
</reference>
<feature type="region of interest" description="Disordered" evidence="6">
    <location>
        <begin position="520"/>
        <end position="541"/>
    </location>
</feature>
<keyword evidence="5" id="KW-0378">Hydrolase</keyword>
<dbReference type="PANTHER" id="PTHR31352:SF3">
    <property type="entry name" value="INACTIVE BETA-AMYLASE 9"/>
    <property type="match status" value="1"/>
</dbReference>
<dbReference type="GO" id="GO:0000272">
    <property type="term" value="P:polysaccharide catabolic process"/>
    <property type="evidence" value="ECO:0007669"/>
    <property type="project" value="UniProtKB-KW"/>
</dbReference>
<reference evidence="7" key="2">
    <citation type="journal article" date="2023" name="Plants (Basel)">
        <title>Annotation of the Turnera subulata (Passifloraceae) Draft Genome Reveals the S-Locus Evolved after the Divergence of Turneroideae from Passifloroideae in a Stepwise Manner.</title>
        <authorList>
            <person name="Henning P.M."/>
            <person name="Roalson E.H."/>
            <person name="Mir W."/>
            <person name="McCubbin A.G."/>
            <person name="Shore J.S."/>
        </authorList>
    </citation>
    <scope>NUCLEOTIDE SEQUENCE</scope>
    <source>
        <strain evidence="7">F60SS</strain>
    </source>
</reference>
<evidence type="ECO:0000313" key="8">
    <source>
        <dbReference type="Proteomes" id="UP001141552"/>
    </source>
</evidence>
<feature type="region of interest" description="Disordered" evidence="6">
    <location>
        <begin position="69"/>
        <end position="88"/>
    </location>
</feature>
<dbReference type="Gene3D" id="3.20.20.80">
    <property type="entry name" value="Glycosidases"/>
    <property type="match status" value="1"/>
</dbReference>
<dbReference type="EMBL" id="JAKUCV010007524">
    <property type="protein sequence ID" value="KAJ4823071.1"/>
    <property type="molecule type" value="Genomic_DNA"/>
</dbReference>
<feature type="active site" description="Proton donor" evidence="4">
    <location>
        <position position="262"/>
    </location>
</feature>
<sequence>MNMELSSVIGCSQANNIICGSKLLAYKGEELRFCVPPGNKANSVSFFRRNTRWPNSSGLRFSLNVTAQSQPQPIRSDNPSARNPTRRSKKVDGLRLFVGLPLDAVSDCNTINHARAIAAGLRALKLLGIEGVELPIWWGVVEKEEMGKYEWSGYLALAEMVHNAGLKLHVSLCFHGNKQPKIPLPEWVLRIREAEPDIFYADRSGQRYTDCLSVAVDELPVLNGKTPVQVYQEFCESFKSSFSQYMGTTVTGVTMGLGPDGELRYPSHHQPVKSGKVFGAGEFQCYDKNMLGLLKKHAEATGNPFWGLGGPHDAPAYGQLPNTSSFFNDNGGSWESPYGDFFLSWYSSQLLSHADRILSLASTSFGDSSVAAYGKIPLMHSWSKMRSHPSELTAGFHNTENNDGYGAVAEMFARNSCKMILPGMDLSDEHQPEGSLSSPESVLAQIRAACREHGVEVSGENLVMSKASHGLEQIKKNTAGENMVDLFTYQRMGAAFFSPDHFRSFTAFVRSLNQLELHSDDLPEEEEMAQTSSESSIMQAA</sequence>
<dbReference type="Proteomes" id="UP001141552">
    <property type="component" value="Unassembled WGS sequence"/>
</dbReference>
<feature type="compositionally biased region" description="Polar residues" evidence="6">
    <location>
        <begin position="69"/>
        <end position="83"/>
    </location>
</feature>
<dbReference type="OrthoDB" id="1660156at2759"/>
<keyword evidence="8" id="KW-1185">Reference proteome</keyword>
<dbReference type="GO" id="GO:0016161">
    <property type="term" value="F:beta-amylase activity"/>
    <property type="evidence" value="ECO:0007669"/>
    <property type="project" value="UniProtKB-EC"/>
</dbReference>
<comment type="similarity">
    <text evidence="1 5">Belongs to the glycosyl hydrolase 14 family.</text>
</comment>
<dbReference type="AlphaFoldDB" id="A0A9Q0F3R0"/>
<evidence type="ECO:0000256" key="2">
    <source>
        <dbReference type="ARBA" id="ARBA00023277"/>
    </source>
</evidence>
<organism evidence="7 8">
    <name type="scientific">Turnera subulata</name>
    <dbReference type="NCBI Taxonomy" id="218843"/>
    <lineage>
        <taxon>Eukaryota</taxon>
        <taxon>Viridiplantae</taxon>
        <taxon>Streptophyta</taxon>
        <taxon>Embryophyta</taxon>
        <taxon>Tracheophyta</taxon>
        <taxon>Spermatophyta</taxon>
        <taxon>Magnoliopsida</taxon>
        <taxon>eudicotyledons</taxon>
        <taxon>Gunneridae</taxon>
        <taxon>Pentapetalae</taxon>
        <taxon>rosids</taxon>
        <taxon>fabids</taxon>
        <taxon>Malpighiales</taxon>
        <taxon>Passifloraceae</taxon>
        <taxon>Turnera</taxon>
    </lineage>
</organism>
<dbReference type="Pfam" id="PF01373">
    <property type="entry name" value="Glyco_hydro_14"/>
    <property type="match status" value="1"/>
</dbReference>
<dbReference type="EC" id="3.2.1.2" evidence="5"/>
<proteinExistence type="inferred from homology"/>
<evidence type="ECO:0000313" key="7">
    <source>
        <dbReference type="EMBL" id="KAJ4823071.1"/>
    </source>
</evidence>
<comment type="catalytic activity">
    <reaction evidence="5">
        <text>Hydrolysis of (1-&gt;4)-alpha-D-glucosidic linkages in polysaccharides so as to remove successive maltose units from the non-reducing ends of the chains.</text>
        <dbReference type="EC" id="3.2.1.2"/>
    </reaction>
</comment>
<evidence type="ECO:0000256" key="6">
    <source>
        <dbReference type="SAM" id="MobiDB-lite"/>
    </source>
</evidence>
<keyword evidence="5" id="KW-0326">Glycosidase</keyword>
<keyword evidence="3 5" id="KW-0624">Polysaccharide degradation</keyword>
<dbReference type="InterPro" id="IPR017853">
    <property type="entry name" value="GH"/>
</dbReference>
<dbReference type="PANTHER" id="PTHR31352">
    <property type="entry name" value="BETA-AMYLASE 1, CHLOROPLASTIC"/>
    <property type="match status" value="1"/>
</dbReference>